<protein>
    <submittedName>
        <fullName evidence="1">Uncharacterized protein</fullName>
    </submittedName>
</protein>
<sequence length="130" mass="13849">MKRSLISLAVLQATAHAKSTETLAEAAGWLKPIITKEMKAGTQSMLADDRKPVHIQADKKPRYIKKISGREDLNPVSLADKRPIHIGGGCSDIDHGGGSGGIKCRPEGITKQHPAQFGQQQVIAASVAFA</sequence>
<organism evidence="1 2">
    <name type="scientific">Candidatus Kaiserbacteria bacterium RIFCSPLOWO2_12_FULL_45_26</name>
    <dbReference type="NCBI Taxonomy" id="1798525"/>
    <lineage>
        <taxon>Bacteria</taxon>
        <taxon>Candidatus Kaiseribacteriota</taxon>
    </lineage>
</organism>
<proteinExistence type="predicted"/>
<dbReference type="EMBL" id="MFMM01000001">
    <property type="protein sequence ID" value="OGG85107.1"/>
    <property type="molecule type" value="Genomic_DNA"/>
</dbReference>
<dbReference type="AlphaFoldDB" id="A0A1F6FGW6"/>
<gene>
    <name evidence="1" type="ORF">A3G90_03545</name>
</gene>
<name>A0A1F6FGW6_9BACT</name>
<reference evidence="1 2" key="1">
    <citation type="journal article" date="2016" name="Nat. Commun.">
        <title>Thousands of microbial genomes shed light on interconnected biogeochemical processes in an aquifer system.</title>
        <authorList>
            <person name="Anantharaman K."/>
            <person name="Brown C.T."/>
            <person name="Hug L.A."/>
            <person name="Sharon I."/>
            <person name="Castelle C.J."/>
            <person name="Probst A.J."/>
            <person name="Thomas B.C."/>
            <person name="Singh A."/>
            <person name="Wilkins M.J."/>
            <person name="Karaoz U."/>
            <person name="Brodie E.L."/>
            <person name="Williams K.H."/>
            <person name="Hubbard S.S."/>
            <person name="Banfield J.F."/>
        </authorList>
    </citation>
    <scope>NUCLEOTIDE SEQUENCE [LARGE SCALE GENOMIC DNA]</scope>
</reference>
<accession>A0A1F6FGW6</accession>
<evidence type="ECO:0000313" key="1">
    <source>
        <dbReference type="EMBL" id="OGG85107.1"/>
    </source>
</evidence>
<evidence type="ECO:0000313" key="2">
    <source>
        <dbReference type="Proteomes" id="UP000177325"/>
    </source>
</evidence>
<dbReference type="Proteomes" id="UP000177325">
    <property type="component" value="Unassembled WGS sequence"/>
</dbReference>
<comment type="caution">
    <text evidence="1">The sequence shown here is derived from an EMBL/GenBank/DDBJ whole genome shotgun (WGS) entry which is preliminary data.</text>
</comment>